<sequence>MELDALAFSRMIGPSLARIPRVLDLEDLNKRLENASSPRWASPGTFITPERETPESQRISIKTPDSEFAHQQDLEWEDMAREELQRCGCPPCCPSSFEYPYESPLGELEGLLGWWKARSVYYARGPNWVLRSQLVDWQRFCRWRDLVRPQPCTRLSMRRYMNDLQERRNDRVELELDVSNQSRLQTWIEFQDFHHQMHAFIQETGPRHELERHKALLDWIEEQRKIMVAEEAPGSPPEEPLRQAAIRQDGEPSSRPRRSRKKAVVERSNLVEQERTRKKRSRPSVDNECSGPAHQKTEMPASQSPKDILTVSKKPRNSTAATNPGVASRRSIRQR</sequence>
<dbReference type="EMBL" id="JBBWRZ010000008">
    <property type="protein sequence ID" value="KAK8230895.1"/>
    <property type="molecule type" value="Genomic_DNA"/>
</dbReference>
<evidence type="ECO:0000313" key="3">
    <source>
        <dbReference type="Proteomes" id="UP001492380"/>
    </source>
</evidence>
<reference evidence="2 3" key="1">
    <citation type="submission" date="2024-04" db="EMBL/GenBank/DDBJ databases">
        <title>Phyllosticta paracitricarpa is synonymous to the EU quarantine fungus P. citricarpa based on phylogenomic analyses.</title>
        <authorList>
            <consortium name="Lawrence Berkeley National Laboratory"/>
            <person name="Van Ingen-Buijs V.A."/>
            <person name="Van Westerhoven A.C."/>
            <person name="Haridas S."/>
            <person name="Skiadas P."/>
            <person name="Martin F."/>
            <person name="Groenewald J.Z."/>
            <person name="Crous P.W."/>
            <person name="Seidl M.F."/>
        </authorList>
    </citation>
    <scope>NUCLEOTIDE SEQUENCE [LARGE SCALE GENOMIC DNA]</scope>
    <source>
        <strain evidence="2 3">CBS 123374</strain>
    </source>
</reference>
<gene>
    <name evidence="2" type="ORF">HDK90DRAFT_527102</name>
</gene>
<feature type="region of interest" description="Disordered" evidence="1">
    <location>
        <begin position="230"/>
        <end position="335"/>
    </location>
</feature>
<accession>A0ABR1YJ08</accession>
<keyword evidence="3" id="KW-1185">Reference proteome</keyword>
<name>A0ABR1YJ08_9PEZI</name>
<dbReference type="Proteomes" id="UP001492380">
    <property type="component" value="Unassembled WGS sequence"/>
</dbReference>
<protein>
    <submittedName>
        <fullName evidence="2">Uncharacterized protein</fullName>
    </submittedName>
</protein>
<evidence type="ECO:0000256" key="1">
    <source>
        <dbReference type="SAM" id="MobiDB-lite"/>
    </source>
</evidence>
<evidence type="ECO:0000313" key="2">
    <source>
        <dbReference type="EMBL" id="KAK8230895.1"/>
    </source>
</evidence>
<comment type="caution">
    <text evidence="2">The sequence shown here is derived from an EMBL/GenBank/DDBJ whole genome shotgun (WGS) entry which is preliminary data.</text>
</comment>
<organism evidence="2 3">
    <name type="scientific">Phyllosticta capitalensis</name>
    <dbReference type="NCBI Taxonomy" id="121624"/>
    <lineage>
        <taxon>Eukaryota</taxon>
        <taxon>Fungi</taxon>
        <taxon>Dikarya</taxon>
        <taxon>Ascomycota</taxon>
        <taxon>Pezizomycotina</taxon>
        <taxon>Dothideomycetes</taxon>
        <taxon>Dothideomycetes incertae sedis</taxon>
        <taxon>Botryosphaeriales</taxon>
        <taxon>Phyllostictaceae</taxon>
        <taxon>Phyllosticta</taxon>
    </lineage>
</organism>
<proteinExistence type="predicted"/>